<dbReference type="NCBIfam" id="TIGR04150">
    <property type="entry name" value="pseudo_rSAM_GG"/>
    <property type="match status" value="1"/>
</dbReference>
<organism evidence="1 2">
    <name type="scientific">Bacteroides oleiciplenus</name>
    <dbReference type="NCBI Taxonomy" id="626931"/>
    <lineage>
        <taxon>Bacteria</taxon>
        <taxon>Pseudomonadati</taxon>
        <taxon>Bacteroidota</taxon>
        <taxon>Bacteroidia</taxon>
        <taxon>Bacteroidales</taxon>
        <taxon>Bacteroidaceae</taxon>
        <taxon>Bacteroides</taxon>
    </lineage>
</organism>
<comment type="caution">
    <text evidence="1">The sequence shown here is derived from an EMBL/GenBank/DDBJ whole genome shotgun (WGS) entry which is preliminary data.</text>
</comment>
<evidence type="ECO:0000313" key="1">
    <source>
        <dbReference type="EMBL" id="RGN32325.1"/>
    </source>
</evidence>
<dbReference type="AlphaFoldDB" id="A0A3E5B4L2"/>
<accession>A0A3E5B4L2</accession>
<proteinExistence type="predicted"/>
<dbReference type="RefSeq" id="WP_117725161.1">
    <property type="nucleotide sequence ID" value="NZ_QSUL01000014.1"/>
</dbReference>
<sequence>MNDTNYWFYVYPNIYVKQVHREKVMLYNTDTGAVLHSANLVFNDWVREVHIAENLGVISVSEEDVETCDKELLEDAIKKKLVNLQSIASHLLKPVNFLPILNLQKDIENIDDEATELMGDDIISYLSELNIFLSLDDGLPEEWDLISRQLLFPIRGSIGQCKQLDPFILEQLLRASQYSIMQHVNFVGGNLAQYSYWGKLTNILSSFPQYNYHLWFAYTELEQITGLYASDFFYDIIIVPCFIDDMEEVKDRIMHLSIQPEKITLHVYVTSEEEYVASVFPDNYSVCIRPLYTGHNIDFFKKNVFLKEEDILGSVIGMRKIFCNQKLNSTFFGVLNVYPDGSVRATNDTAVLGNLCQDDIKNIVYRELSTNTAWRQIRNSTICDACCYQYLCPPPGIYERILERDNLCDLK</sequence>
<dbReference type="EMBL" id="QSUL01000014">
    <property type="protein sequence ID" value="RGN32325.1"/>
    <property type="molecule type" value="Genomic_DNA"/>
</dbReference>
<evidence type="ECO:0000313" key="2">
    <source>
        <dbReference type="Proteomes" id="UP000260983"/>
    </source>
</evidence>
<name>A0A3E5B4L2_9BACE</name>
<dbReference type="Proteomes" id="UP000260983">
    <property type="component" value="Unassembled WGS sequence"/>
</dbReference>
<protein>
    <submittedName>
        <fullName evidence="1">TIGR04150 pseudo-rSAM protein</fullName>
    </submittedName>
</protein>
<reference evidence="1 2" key="1">
    <citation type="submission" date="2018-08" db="EMBL/GenBank/DDBJ databases">
        <title>A genome reference for cultivated species of the human gut microbiota.</title>
        <authorList>
            <person name="Zou Y."/>
            <person name="Xue W."/>
            <person name="Luo G."/>
        </authorList>
    </citation>
    <scope>NUCLEOTIDE SEQUENCE [LARGE SCALE GENOMIC DNA]</scope>
    <source>
        <strain evidence="1 2">OM05-15BH</strain>
    </source>
</reference>
<gene>
    <name evidence="1" type="ORF">DXB65_18705</name>
</gene>
<dbReference type="InterPro" id="IPR026418">
    <property type="entry name" value="Pseudo_rSAM"/>
</dbReference>